<evidence type="ECO:0000313" key="1">
    <source>
        <dbReference type="EMBL" id="KAJ3577597.1"/>
    </source>
</evidence>
<reference evidence="1" key="1">
    <citation type="submission" date="2022-07" db="EMBL/GenBank/DDBJ databases">
        <title>Genome Sequence of Xylaria arbuscula.</title>
        <authorList>
            <person name="Buettner E."/>
        </authorList>
    </citation>
    <scope>NUCLEOTIDE SEQUENCE</scope>
    <source>
        <strain evidence="1">VT107</strain>
    </source>
</reference>
<organism evidence="1 2">
    <name type="scientific">Xylaria arbuscula</name>
    <dbReference type="NCBI Taxonomy" id="114810"/>
    <lineage>
        <taxon>Eukaryota</taxon>
        <taxon>Fungi</taxon>
        <taxon>Dikarya</taxon>
        <taxon>Ascomycota</taxon>
        <taxon>Pezizomycotina</taxon>
        <taxon>Sordariomycetes</taxon>
        <taxon>Xylariomycetidae</taxon>
        <taxon>Xylariales</taxon>
        <taxon>Xylariaceae</taxon>
        <taxon>Xylaria</taxon>
    </lineage>
</organism>
<gene>
    <name evidence="1" type="ORF">NPX13_g2970</name>
</gene>
<evidence type="ECO:0000313" key="2">
    <source>
        <dbReference type="Proteomes" id="UP001148614"/>
    </source>
</evidence>
<accession>A0A9W8TN94</accession>
<name>A0A9W8TN94_9PEZI</name>
<keyword evidence="2" id="KW-1185">Reference proteome</keyword>
<dbReference type="EMBL" id="JANPWZ010000340">
    <property type="protein sequence ID" value="KAJ3577597.1"/>
    <property type="molecule type" value="Genomic_DNA"/>
</dbReference>
<protein>
    <submittedName>
        <fullName evidence="1">Uncharacterized protein</fullName>
    </submittedName>
</protein>
<proteinExistence type="predicted"/>
<dbReference type="AlphaFoldDB" id="A0A9W8TN94"/>
<dbReference type="Proteomes" id="UP001148614">
    <property type="component" value="Unassembled WGS sequence"/>
</dbReference>
<comment type="caution">
    <text evidence="1">The sequence shown here is derived from an EMBL/GenBank/DDBJ whole genome shotgun (WGS) entry which is preliminary data.</text>
</comment>
<sequence length="113" mass="12529">MNSIALARDSLWQTQDREQRVLVHHFNLPKLISSSDSPDFEFCDDGGRPKVVTYIAESKYRTGDAVYLLVGTTQEGPYMIATVPSVGRYTLCFANGHPARNGAEIPEDSLRPA</sequence>